<proteinExistence type="predicted"/>
<reference evidence="2 3" key="1">
    <citation type="journal article" date="2018" name="BMC Genomics">
        <title>Comparative genome analyses reveal sequence features reflecting distinct modes of host-adaptation between dicot and monocot powdery mildew.</title>
        <authorList>
            <person name="Wu Y."/>
            <person name="Ma X."/>
            <person name="Pan Z."/>
            <person name="Kale S.D."/>
            <person name="Song Y."/>
            <person name="King H."/>
            <person name="Zhang Q."/>
            <person name="Presley C."/>
            <person name="Deng X."/>
            <person name="Wei C.I."/>
            <person name="Xiao S."/>
        </authorList>
    </citation>
    <scope>NUCLEOTIDE SEQUENCE [LARGE SCALE GENOMIC DNA]</scope>
    <source>
        <strain evidence="2">UMSG1</strain>
    </source>
</reference>
<dbReference type="EMBL" id="MCBS01016221">
    <property type="protein sequence ID" value="RKF83196.1"/>
    <property type="molecule type" value="Genomic_DNA"/>
</dbReference>
<accession>A0A420J8U8</accession>
<protein>
    <submittedName>
        <fullName evidence="2">Uncharacterized protein</fullName>
    </submittedName>
</protein>
<evidence type="ECO:0000313" key="3">
    <source>
        <dbReference type="Proteomes" id="UP000285326"/>
    </source>
</evidence>
<evidence type="ECO:0000256" key="1">
    <source>
        <dbReference type="SAM" id="MobiDB-lite"/>
    </source>
</evidence>
<evidence type="ECO:0000313" key="2">
    <source>
        <dbReference type="EMBL" id="RKF83196.1"/>
    </source>
</evidence>
<organism evidence="2 3">
    <name type="scientific">Golovinomyces cichoracearum</name>
    <dbReference type="NCBI Taxonomy" id="62708"/>
    <lineage>
        <taxon>Eukaryota</taxon>
        <taxon>Fungi</taxon>
        <taxon>Dikarya</taxon>
        <taxon>Ascomycota</taxon>
        <taxon>Pezizomycotina</taxon>
        <taxon>Leotiomycetes</taxon>
        <taxon>Erysiphales</taxon>
        <taxon>Erysiphaceae</taxon>
        <taxon>Golovinomyces</taxon>
    </lineage>
</organism>
<dbReference type="Proteomes" id="UP000285326">
    <property type="component" value="Unassembled WGS sequence"/>
</dbReference>
<gene>
    <name evidence="2" type="ORF">GcM1_162008</name>
</gene>
<name>A0A420J8U8_9PEZI</name>
<sequence>MPPKPRSSADRDIIAQESGGISSGDLAAGENAAERRREYFESTRANSPSHKGKESVRFLGEDEDDMSIKTEHSEKDVASTRQWWKFAQNNARDCSQQTVLKWNESDFKCHRDNILQGVTDWCIYRNDIMASLQSIAYIPGMKLLPLDKLRIGSIIRRTVTADPRSITHDLNDGELVMERLENSYRQAGVMQAESFFKIL</sequence>
<comment type="caution">
    <text evidence="2">The sequence shown here is derived from an EMBL/GenBank/DDBJ whole genome shotgun (WGS) entry which is preliminary data.</text>
</comment>
<dbReference type="AlphaFoldDB" id="A0A420J8U8"/>
<feature type="compositionally biased region" description="Basic and acidic residues" evidence="1">
    <location>
        <begin position="32"/>
        <end position="41"/>
    </location>
</feature>
<feature type="compositionally biased region" description="Basic and acidic residues" evidence="1">
    <location>
        <begin position="51"/>
        <end position="73"/>
    </location>
</feature>
<feature type="region of interest" description="Disordered" evidence="1">
    <location>
        <begin position="1"/>
        <end position="73"/>
    </location>
</feature>